<dbReference type="GO" id="GO:0016846">
    <property type="term" value="F:carbon-sulfur lyase activity"/>
    <property type="evidence" value="ECO:0007669"/>
    <property type="project" value="InterPro"/>
</dbReference>
<name>A0A918TPK6_9RHOB</name>
<reference evidence="5" key="1">
    <citation type="journal article" date="2014" name="Int. J. Syst. Evol. Microbiol.">
        <title>Complete genome sequence of Corynebacterium casei LMG S-19264T (=DSM 44701T), isolated from a smear-ripened cheese.</title>
        <authorList>
            <consortium name="US DOE Joint Genome Institute (JGI-PGF)"/>
            <person name="Walter F."/>
            <person name="Albersmeier A."/>
            <person name="Kalinowski J."/>
            <person name="Ruckert C."/>
        </authorList>
    </citation>
    <scope>NUCLEOTIDE SEQUENCE</scope>
    <source>
        <strain evidence="5">KCTC 23310</strain>
    </source>
</reference>
<dbReference type="PROSITE" id="PS51891">
    <property type="entry name" value="CENP_V_GFA"/>
    <property type="match status" value="1"/>
</dbReference>
<dbReference type="GO" id="GO:0046872">
    <property type="term" value="F:metal ion binding"/>
    <property type="evidence" value="ECO:0007669"/>
    <property type="project" value="UniProtKB-KW"/>
</dbReference>
<evidence type="ECO:0000313" key="5">
    <source>
        <dbReference type="EMBL" id="GHC57891.1"/>
    </source>
</evidence>
<dbReference type="InterPro" id="IPR052355">
    <property type="entry name" value="CENP-V-like"/>
</dbReference>
<organism evidence="5 6">
    <name type="scientific">Neogemmobacter tilapiae</name>
    <dbReference type="NCBI Taxonomy" id="875041"/>
    <lineage>
        <taxon>Bacteria</taxon>
        <taxon>Pseudomonadati</taxon>
        <taxon>Pseudomonadota</taxon>
        <taxon>Alphaproteobacteria</taxon>
        <taxon>Rhodobacterales</taxon>
        <taxon>Paracoccaceae</taxon>
        <taxon>Neogemmobacter</taxon>
    </lineage>
</organism>
<dbReference type="PANTHER" id="PTHR28620:SF1">
    <property type="entry name" value="CENP-V_GFA DOMAIN-CONTAINING PROTEIN"/>
    <property type="match status" value="1"/>
</dbReference>
<dbReference type="InterPro" id="IPR011057">
    <property type="entry name" value="Mss4-like_sf"/>
</dbReference>
<comment type="similarity">
    <text evidence="1">Belongs to the Gfa family.</text>
</comment>
<accession>A0A918TPK6</accession>
<feature type="domain" description="CENP-V/GFA" evidence="4">
    <location>
        <begin position="4"/>
        <end position="114"/>
    </location>
</feature>
<evidence type="ECO:0000256" key="2">
    <source>
        <dbReference type="ARBA" id="ARBA00022723"/>
    </source>
</evidence>
<dbReference type="Gene3D" id="2.170.150.70">
    <property type="match status" value="1"/>
</dbReference>
<dbReference type="EMBL" id="BMYJ01000006">
    <property type="protein sequence ID" value="GHC57891.1"/>
    <property type="molecule type" value="Genomic_DNA"/>
</dbReference>
<gene>
    <name evidence="5" type="ORF">GCM10007315_21770</name>
</gene>
<keyword evidence="2" id="KW-0479">Metal-binding</keyword>
<dbReference type="InterPro" id="IPR006913">
    <property type="entry name" value="CENP-V/GFA"/>
</dbReference>
<sequence length="118" mass="12883">MGEYTGGCQCGAVRYRVDVDLSQPVTCNCSRCQRLGSVLAFAPLSAFTLEKGEGALSEYLFNKKAIQHLFCKTCGIESFSYGKMPDGTPMAAVNINCLDDVDPREIAKLAYHYDGRAL</sequence>
<comment type="caution">
    <text evidence="5">The sequence shown here is derived from an EMBL/GenBank/DDBJ whole genome shotgun (WGS) entry which is preliminary data.</text>
</comment>
<dbReference type="Pfam" id="PF04828">
    <property type="entry name" value="GFA"/>
    <property type="match status" value="1"/>
</dbReference>
<keyword evidence="6" id="KW-1185">Reference proteome</keyword>
<dbReference type="RefSeq" id="WP_189411700.1">
    <property type="nucleotide sequence ID" value="NZ_BMYJ01000006.1"/>
</dbReference>
<dbReference type="AlphaFoldDB" id="A0A918TPK6"/>
<protein>
    <submittedName>
        <fullName evidence="5">Aldehyde-activating protein</fullName>
    </submittedName>
</protein>
<dbReference type="PANTHER" id="PTHR28620">
    <property type="entry name" value="CENTROMERE PROTEIN V"/>
    <property type="match status" value="1"/>
</dbReference>
<keyword evidence="3" id="KW-0862">Zinc</keyword>
<evidence type="ECO:0000313" key="6">
    <source>
        <dbReference type="Proteomes" id="UP000638981"/>
    </source>
</evidence>
<evidence type="ECO:0000256" key="1">
    <source>
        <dbReference type="ARBA" id="ARBA00005495"/>
    </source>
</evidence>
<reference evidence="5" key="2">
    <citation type="submission" date="2020-09" db="EMBL/GenBank/DDBJ databases">
        <authorList>
            <person name="Sun Q."/>
            <person name="Kim S."/>
        </authorList>
    </citation>
    <scope>NUCLEOTIDE SEQUENCE</scope>
    <source>
        <strain evidence="5">KCTC 23310</strain>
    </source>
</reference>
<dbReference type="SUPFAM" id="SSF51316">
    <property type="entry name" value="Mss4-like"/>
    <property type="match status" value="1"/>
</dbReference>
<proteinExistence type="inferred from homology"/>
<evidence type="ECO:0000259" key="4">
    <source>
        <dbReference type="PROSITE" id="PS51891"/>
    </source>
</evidence>
<dbReference type="Proteomes" id="UP000638981">
    <property type="component" value="Unassembled WGS sequence"/>
</dbReference>
<evidence type="ECO:0000256" key="3">
    <source>
        <dbReference type="ARBA" id="ARBA00022833"/>
    </source>
</evidence>